<accession>A0A3B0SHA9</accession>
<proteinExistence type="predicted"/>
<name>A0A3B0SHA9_9ZZZZ</name>
<dbReference type="PIRSF" id="PIRSF007531">
    <property type="entry name" value="CPT"/>
    <property type="match status" value="1"/>
</dbReference>
<dbReference type="AlphaFoldDB" id="A0A3B0SHA9"/>
<keyword evidence="1" id="KW-0808">Transferase</keyword>
<dbReference type="Gene3D" id="3.40.50.300">
    <property type="entry name" value="P-loop containing nucleotide triphosphate hydrolases"/>
    <property type="match status" value="1"/>
</dbReference>
<dbReference type="GO" id="GO:0005524">
    <property type="term" value="F:ATP binding"/>
    <property type="evidence" value="ECO:0007669"/>
    <property type="project" value="InterPro"/>
</dbReference>
<reference evidence="1" key="1">
    <citation type="submission" date="2018-06" db="EMBL/GenBank/DDBJ databases">
        <authorList>
            <person name="Zhirakovskaya E."/>
        </authorList>
    </citation>
    <scope>NUCLEOTIDE SEQUENCE</scope>
</reference>
<dbReference type="InterPro" id="IPR012853">
    <property type="entry name" value="CPT"/>
</dbReference>
<dbReference type="InterPro" id="IPR027417">
    <property type="entry name" value="P-loop_NTPase"/>
</dbReference>
<evidence type="ECO:0000313" key="1">
    <source>
        <dbReference type="EMBL" id="VAV95663.1"/>
    </source>
</evidence>
<dbReference type="Pfam" id="PF07931">
    <property type="entry name" value="CPT"/>
    <property type="match status" value="1"/>
</dbReference>
<dbReference type="GO" id="GO:0016740">
    <property type="term" value="F:transferase activity"/>
    <property type="evidence" value="ECO:0007669"/>
    <property type="project" value="UniProtKB-KW"/>
</dbReference>
<sequence>MSARVIILNGTSSVGKSSTIKALQSIASKPFLHIQFDAFLAMLPTSMFGHPDGIIFEIVEAEGKPSMTIEMGSVMLNLLRGMRGAVATMATEGNNQIVDDVMLGVGDQIYYRQVLGDTEVHFVGLFAPLEILEQREQDRGDRLIGLARWQYDRVHQGVEYDLEIDTSEALPEECAQKIATVLNL</sequence>
<protein>
    <submittedName>
        <fullName evidence="1">O-phosphotransferase</fullName>
        <ecNumber evidence="1">2.7.1.-</ecNumber>
    </submittedName>
</protein>
<organism evidence="1">
    <name type="scientific">hydrothermal vent metagenome</name>
    <dbReference type="NCBI Taxonomy" id="652676"/>
    <lineage>
        <taxon>unclassified sequences</taxon>
        <taxon>metagenomes</taxon>
        <taxon>ecological metagenomes</taxon>
    </lineage>
</organism>
<gene>
    <name evidence="1" type="ORF">MNBD_ALPHA04-706</name>
</gene>
<dbReference type="EMBL" id="UOEF01000214">
    <property type="protein sequence ID" value="VAV95663.1"/>
    <property type="molecule type" value="Genomic_DNA"/>
</dbReference>
<dbReference type="EC" id="2.7.1.-" evidence="1"/>
<dbReference type="SUPFAM" id="SSF52540">
    <property type="entry name" value="P-loop containing nucleoside triphosphate hydrolases"/>
    <property type="match status" value="1"/>
</dbReference>